<proteinExistence type="predicted"/>
<sequence>MQETVGELLRRTPGDGVALVADGKEYSEEVFYTTCHKTANLLNHLGAHPDGVVGVSPKPVAENVFGFLGACLVGAETRFVGSGGLNADVLVCDTASLDGYDVPASCRTLAHGDGVPADATGFDREIWGENPVFPRDLGGDDPVVLDGKRSSEAVDEAREVVEERNLWNGDEVRVGSLEDDGVEIITALVARATVVFGAPAVSD</sequence>
<name>A0A9Q4C4N4_9EURY</name>
<evidence type="ECO:0000313" key="2">
    <source>
        <dbReference type="Proteomes" id="UP001149411"/>
    </source>
</evidence>
<dbReference type="AlphaFoldDB" id="A0A9Q4C4N4"/>
<comment type="caution">
    <text evidence="1">The sequence shown here is derived from an EMBL/GenBank/DDBJ whole genome shotgun (WGS) entry which is preliminary data.</text>
</comment>
<protein>
    <recommendedName>
        <fullName evidence="3">AMP-binding enzyme</fullName>
    </recommendedName>
</protein>
<accession>A0A9Q4C4N4</accession>
<dbReference type="Proteomes" id="UP001149411">
    <property type="component" value="Unassembled WGS sequence"/>
</dbReference>
<reference evidence="1" key="1">
    <citation type="submission" date="2022-09" db="EMBL/GenBank/DDBJ databases">
        <title>Haloadaptaus new haloarchaeum isolated from saline soil.</title>
        <authorList>
            <person name="Duran-Viseras A."/>
            <person name="Sanchez-Porro C."/>
            <person name="Ventosa A."/>
        </authorList>
    </citation>
    <scope>NUCLEOTIDE SEQUENCE</scope>
    <source>
        <strain evidence="1">F3-133</strain>
    </source>
</reference>
<keyword evidence="2" id="KW-1185">Reference proteome</keyword>
<dbReference type="SUPFAM" id="SSF56801">
    <property type="entry name" value="Acetyl-CoA synthetase-like"/>
    <property type="match status" value="1"/>
</dbReference>
<evidence type="ECO:0000313" key="1">
    <source>
        <dbReference type="EMBL" id="MCX2818950.1"/>
    </source>
</evidence>
<gene>
    <name evidence="1" type="ORF">EGH25_06250</name>
</gene>
<dbReference type="EMBL" id="RKLV01000005">
    <property type="protein sequence ID" value="MCX2818950.1"/>
    <property type="molecule type" value="Genomic_DNA"/>
</dbReference>
<evidence type="ECO:0008006" key="3">
    <source>
        <dbReference type="Google" id="ProtNLM"/>
    </source>
</evidence>
<dbReference type="RefSeq" id="WP_266086790.1">
    <property type="nucleotide sequence ID" value="NZ_RKLV01000005.1"/>
</dbReference>
<organism evidence="1 2">
    <name type="scientific">Halorutilus salinus</name>
    <dbReference type="NCBI Taxonomy" id="2487751"/>
    <lineage>
        <taxon>Archaea</taxon>
        <taxon>Methanobacteriati</taxon>
        <taxon>Methanobacteriota</taxon>
        <taxon>Stenosarchaea group</taxon>
        <taxon>Halobacteria</taxon>
        <taxon>Halorutilales</taxon>
        <taxon>Halorutilaceae</taxon>
        <taxon>Halorutilus</taxon>
    </lineage>
</organism>